<reference evidence="13 14" key="1">
    <citation type="submission" date="2016-10" db="EMBL/GenBank/DDBJ databases">
        <authorList>
            <person name="de Groot N.N."/>
        </authorList>
    </citation>
    <scope>NUCLEOTIDE SEQUENCE [LARGE SCALE GENOMIC DNA]</scope>
    <source>
        <strain evidence="13 14">Nl18</strain>
    </source>
</reference>
<dbReference type="InterPro" id="IPR004026">
    <property type="entry name" value="Ada_DNA_repair_Zn-bd"/>
</dbReference>
<evidence type="ECO:0000256" key="7">
    <source>
        <dbReference type="ARBA" id="ARBA00023163"/>
    </source>
</evidence>
<comment type="catalytic activity">
    <reaction evidence="1">
        <text>a 4-O-methyl-thymidine in DNA + L-cysteinyl-[protein] = a thymidine in DNA + S-methyl-L-cysteinyl-[protein]</text>
        <dbReference type="Rhea" id="RHEA:53428"/>
        <dbReference type="Rhea" id="RHEA-COMP:10131"/>
        <dbReference type="Rhea" id="RHEA-COMP:10132"/>
        <dbReference type="Rhea" id="RHEA-COMP:13555"/>
        <dbReference type="Rhea" id="RHEA-COMP:13556"/>
        <dbReference type="ChEBI" id="CHEBI:29950"/>
        <dbReference type="ChEBI" id="CHEBI:82612"/>
        <dbReference type="ChEBI" id="CHEBI:137386"/>
        <dbReference type="ChEBI" id="CHEBI:137387"/>
        <dbReference type="EC" id="2.1.1.63"/>
    </reaction>
</comment>
<dbReference type="SUPFAM" id="SSF57884">
    <property type="entry name" value="Ada DNA repair protein, N-terminal domain (N-Ada 10)"/>
    <property type="match status" value="1"/>
</dbReference>
<dbReference type="EMBL" id="FOCT01000001">
    <property type="protein sequence ID" value="SEM78541.1"/>
    <property type="molecule type" value="Genomic_DNA"/>
</dbReference>
<dbReference type="InterPro" id="IPR014048">
    <property type="entry name" value="MethylDNA_cys_MeTrfase_DNA-bd"/>
</dbReference>
<evidence type="ECO:0000256" key="8">
    <source>
        <dbReference type="ARBA" id="ARBA00023204"/>
    </source>
</evidence>
<feature type="domain" description="HTH araC/xylS-type" evidence="12">
    <location>
        <begin position="111"/>
        <end position="193"/>
    </location>
</feature>
<dbReference type="PANTHER" id="PTHR10815:SF14">
    <property type="entry name" value="BIFUNCTIONAL TRANSCRIPTIONAL ACTIVATOR_DNA REPAIR ENZYME ADA"/>
    <property type="match status" value="1"/>
</dbReference>
<dbReference type="GO" id="GO:0003700">
    <property type="term" value="F:DNA-binding transcription factor activity"/>
    <property type="evidence" value="ECO:0007669"/>
    <property type="project" value="InterPro"/>
</dbReference>
<dbReference type="InterPro" id="IPR036388">
    <property type="entry name" value="WH-like_DNA-bd_sf"/>
</dbReference>
<feature type="active site" description="Nucleophile; methyl group acceptor from methylphosphotriester" evidence="10">
    <location>
        <position position="47"/>
    </location>
</feature>
<dbReference type="GO" id="GO:0008270">
    <property type="term" value="F:zinc ion binding"/>
    <property type="evidence" value="ECO:0007669"/>
    <property type="project" value="InterPro"/>
</dbReference>
<dbReference type="Pfam" id="PF01035">
    <property type="entry name" value="DNA_binding_1"/>
    <property type="match status" value="1"/>
</dbReference>
<dbReference type="Pfam" id="PF12833">
    <property type="entry name" value="HTH_18"/>
    <property type="match status" value="1"/>
</dbReference>
<organism evidence="13 14">
    <name type="scientific">Nitrosospira multiformis</name>
    <dbReference type="NCBI Taxonomy" id="1231"/>
    <lineage>
        <taxon>Bacteria</taxon>
        <taxon>Pseudomonadati</taxon>
        <taxon>Pseudomonadota</taxon>
        <taxon>Betaproteobacteria</taxon>
        <taxon>Nitrosomonadales</taxon>
        <taxon>Nitrosomonadaceae</taxon>
        <taxon>Nitrosospira</taxon>
    </lineage>
</organism>
<dbReference type="PROSITE" id="PS01124">
    <property type="entry name" value="HTH_ARAC_FAMILY_2"/>
    <property type="match status" value="1"/>
</dbReference>
<dbReference type="PROSITE" id="PS00374">
    <property type="entry name" value="MGMT"/>
    <property type="match status" value="1"/>
</dbReference>
<dbReference type="GO" id="GO:0003908">
    <property type="term" value="F:methylated-DNA-[protein]-cysteine S-methyltransferase activity"/>
    <property type="evidence" value="ECO:0007669"/>
    <property type="project" value="UniProtKB-EC"/>
</dbReference>
<dbReference type="PIRSF" id="PIRSF000409">
    <property type="entry name" value="Ada"/>
    <property type="match status" value="1"/>
</dbReference>
<evidence type="ECO:0000259" key="12">
    <source>
        <dbReference type="PROSITE" id="PS01124"/>
    </source>
</evidence>
<evidence type="ECO:0000256" key="1">
    <source>
        <dbReference type="ARBA" id="ARBA00001286"/>
    </source>
</evidence>
<evidence type="ECO:0000256" key="11">
    <source>
        <dbReference type="PIRSR" id="PIRSR000409-3"/>
    </source>
</evidence>
<evidence type="ECO:0000313" key="13">
    <source>
        <dbReference type="EMBL" id="SEM78541.1"/>
    </source>
</evidence>
<keyword evidence="11" id="KW-0862">Zinc</keyword>
<proteinExistence type="predicted"/>
<dbReference type="InterPro" id="IPR018060">
    <property type="entry name" value="HTH_AraC"/>
</dbReference>
<evidence type="ECO:0000313" key="14">
    <source>
        <dbReference type="Proteomes" id="UP000183898"/>
    </source>
</evidence>
<dbReference type="InterPro" id="IPR035451">
    <property type="entry name" value="Ada-like_dom_sf"/>
</dbReference>
<dbReference type="InterPro" id="IPR016221">
    <property type="entry name" value="Bifunct_regulatory_prot_Ada"/>
</dbReference>
<keyword evidence="7" id="KW-0804">Transcription</keyword>
<dbReference type="SUPFAM" id="SSF46767">
    <property type="entry name" value="Methylated DNA-protein cysteine methyltransferase, C-terminal domain"/>
    <property type="match status" value="1"/>
</dbReference>
<evidence type="ECO:0000256" key="5">
    <source>
        <dbReference type="ARBA" id="ARBA00023015"/>
    </source>
</evidence>
<feature type="binding site" evidence="11">
    <location>
        <position position="51"/>
    </location>
    <ligand>
        <name>Zn(2+)</name>
        <dbReference type="ChEBI" id="CHEBI:29105"/>
    </ligand>
</feature>
<feature type="binding site" evidence="11">
    <location>
        <position position="81"/>
    </location>
    <ligand>
        <name>Zn(2+)</name>
        <dbReference type="ChEBI" id="CHEBI:29105"/>
    </ligand>
</feature>
<keyword evidence="6" id="KW-0010">Activator</keyword>
<dbReference type="SUPFAM" id="SSF53155">
    <property type="entry name" value="Methylated DNA-protein cysteine methyltransferase domain"/>
    <property type="match status" value="1"/>
</dbReference>
<comment type="cofactor">
    <cofactor evidence="11">
        <name>Zn(2+)</name>
        <dbReference type="ChEBI" id="CHEBI:29105"/>
    </cofactor>
    <text evidence="11">Binds 1 zinc ion per subunit.</text>
</comment>
<dbReference type="NCBIfam" id="TIGR00589">
    <property type="entry name" value="ogt"/>
    <property type="match status" value="1"/>
</dbReference>
<dbReference type="CDD" id="cd06445">
    <property type="entry name" value="ATase"/>
    <property type="match status" value="1"/>
</dbReference>
<dbReference type="GO" id="GO:0043565">
    <property type="term" value="F:sequence-specific DNA binding"/>
    <property type="evidence" value="ECO:0007669"/>
    <property type="project" value="InterPro"/>
</dbReference>
<dbReference type="GO" id="GO:0006281">
    <property type="term" value="P:DNA repair"/>
    <property type="evidence" value="ECO:0007669"/>
    <property type="project" value="UniProtKB-KW"/>
</dbReference>
<keyword evidence="2 13" id="KW-0489">Methyltransferase</keyword>
<dbReference type="NCBIfam" id="NF011964">
    <property type="entry name" value="PRK15435.1"/>
    <property type="match status" value="1"/>
</dbReference>
<dbReference type="Pfam" id="PF02870">
    <property type="entry name" value="Methyltransf_1N"/>
    <property type="match status" value="1"/>
</dbReference>
<comment type="catalytic activity">
    <reaction evidence="9">
        <text>a 6-O-methyl-2'-deoxyguanosine in DNA + L-cysteinyl-[protein] = S-methyl-L-cysteinyl-[protein] + a 2'-deoxyguanosine in DNA</text>
        <dbReference type="Rhea" id="RHEA:24000"/>
        <dbReference type="Rhea" id="RHEA-COMP:10131"/>
        <dbReference type="Rhea" id="RHEA-COMP:10132"/>
        <dbReference type="Rhea" id="RHEA-COMP:11367"/>
        <dbReference type="Rhea" id="RHEA-COMP:11368"/>
        <dbReference type="ChEBI" id="CHEBI:29950"/>
        <dbReference type="ChEBI" id="CHEBI:82612"/>
        <dbReference type="ChEBI" id="CHEBI:85445"/>
        <dbReference type="ChEBI" id="CHEBI:85448"/>
        <dbReference type="EC" id="2.1.1.63"/>
    </reaction>
</comment>
<dbReference type="InterPro" id="IPR036217">
    <property type="entry name" value="MethylDNA_cys_MeTrfase_DNAb"/>
</dbReference>
<dbReference type="InterPro" id="IPR009057">
    <property type="entry name" value="Homeodomain-like_sf"/>
</dbReference>
<dbReference type="Gene3D" id="1.10.10.60">
    <property type="entry name" value="Homeodomain-like"/>
    <property type="match status" value="1"/>
</dbReference>
<accession>A0A1H8B6J1</accession>
<dbReference type="GO" id="GO:0032259">
    <property type="term" value="P:methylation"/>
    <property type="evidence" value="ECO:0007669"/>
    <property type="project" value="UniProtKB-KW"/>
</dbReference>
<feature type="binding site" evidence="11">
    <location>
        <position position="47"/>
    </location>
    <ligand>
        <name>Zn(2+)</name>
        <dbReference type="ChEBI" id="CHEBI:29105"/>
    </ligand>
</feature>
<gene>
    <name evidence="13" type="ORF">SAMN05216404_101144</name>
</gene>
<dbReference type="InterPro" id="IPR008332">
    <property type="entry name" value="MethylG_MeTrfase_N"/>
</dbReference>
<evidence type="ECO:0000256" key="2">
    <source>
        <dbReference type="ARBA" id="ARBA00022603"/>
    </source>
</evidence>
<protein>
    <submittedName>
        <fullName evidence="13">AraC family transcriptional regulator, regulatory protein of adaptative response / methylated-DNA-[protein]-cysteine methyltransferase</fullName>
    </submittedName>
</protein>
<keyword evidence="11" id="KW-0479">Metal-binding</keyword>
<name>A0A1H8B6J1_9PROT</name>
<dbReference type="RefSeq" id="WP_074743684.1">
    <property type="nucleotide sequence ID" value="NZ_FOCT01000001.1"/>
</dbReference>
<keyword evidence="4" id="KW-0227">DNA damage</keyword>
<keyword evidence="5" id="KW-0805">Transcription regulation</keyword>
<evidence type="ECO:0000256" key="10">
    <source>
        <dbReference type="PIRSR" id="PIRSR000409-1"/>
    </source>
</evidence>
<evidence type="ECO:0000256" key="3">
    <source>
        <dbReference type="ARBA" id="ARBA00022679"/>
    </source>
</evidence>
<feature type="active site" description="Nucleophile; methyl group acceptor from either O6-methylguanine or O4-methylthymine" evidence="10">
    <location>
        <position position="331"/>
    </location>
</feature>
<dbReference type="FunFam" id="1.10.10.10:FF:000410">
    <property type="entry name" value="ADA regulatory protein, putative"/>
    <property type="match status" value="1"/>
</dbReference>
<dbReference type="InterPro" id="IPR036631">
    <property type="entry name" value="MGMT_N_sf"/>
</dbReference>
<feature type="binding site" evidence="11">
    <location>
        <position position="78"/>
    </location>
    <ligand>
        <name>Zn(2+)</name>
        <dbReference type="ChEBI" id="CHEBI:29105"/>
    </ligand>
</feature>
<evidence type="ECO:0000256" key="6">
    <source>
        <dbReference type="ARBA" id="ARBA00023159"/>
    </source>
</evidence>
<dbReference type="Gene3D" id="1.10.10.10">
    <property type="entry name" value="Winged helix-like DNA-binding domain superfamily/Winged helix DNA-binding domain"/>
    <property type="match status" value="1"/>
</dbReference>
<dbReference type="SMART" id="SM00342">
    <property type="entry name" value="HTH_ARAC"/>
    <property type="match status" value="1"/>
</dbReference>
<evidence type="ECO:0000256" key="4">
    <source>
        <dbReference type="ARBA" id="ARBA00022763"/>
    </source>
</evidence>
<keyword evidence="8" id="KW-0234">DNA repair</keyword>
<evidence type="ECO:0000256" key="9">
    <source>
        <dbReference type="ARBA" id="ARBA00049348"/>
    </source>
</evidence>
<dbReference type="SUPFAM" id="SSF46689">
    <property type="entry name" value="Homeodomain-like"/>
    <property type="match status" value="1"/>
</dbReference>
<dbReference type="AlphaFoldDB" id="A0A1H8B6J1"/>
<keyword evidence="3 13" id="KW-0808">Transferase</keyword>
<dbReference type="Proteomes" id="UP000183898">
    <property type="component" value="Unassembled WGS sequence"/>
</dbReference>
<dbReference type="Gene3D" id="3.30.160.70">
    <property type="entry name" value="Methylated DNA-protein cysteine methyltransferase domain"/>
    <property type="match status" value="1"/>
</dbReference>
<dbReference type="InterPro" id="IPR001497">
    <property type="entry name" value="MethylDNA_cys_MeTrfase_AS"/>
</dbReference>
<dbReference type="PANTHER" id="PTHR10815">
    <property type="entry name" value="METHYLATED-DNA--PROTEIN-CYSTEINE METHYLTRANSFERASE"/>
    <property type="match status" value="1"/>
</dbReference>
<dbReference type="Pfam" id="PF02805">
    <property type="entry name" value="Ada_Zn_binding"/>
    <property type="match status" value="1"/>
</dbReference>
<dbReference type="Gene3D" id="3.40.10.10">
    <property type="entry name" value="DNA Methylphosphotriester Repair Domain"/>
    <property type="match status" value="1"/>
</dbReference>
<sequence length="367" mass="40543">MSSNTSVKKIQFADATLNDPRWAIVKARSAEADGKFYYGVRTTGVYCRPSCAARPARPENVSFYETREEAEQAGLRPCKRCQPDRPTLAEQHTTRVTQACRIIEGMENIPTLDVLARQAGMSTYHFHRVFKQVTGLTPRQYAVVQREKKVRDELGHGGSVTDAIFDAGYGSNSRFYEKSNKILGMTPTRYRAGGIDTKIRFAIGECSLGSILVAQSDRGICAILLGEDAEKLVRELQDNFPRADLIGGDADFEQLVAQVVGFIEAPGIGLDLPLDVRGTSFQQRVWQALCEIPVGQTVSYTDIARRIGSPRSVRAVAQACAANRLAVAIPCHRVVRNDGGLAGYRWGVERKRSLLEKEKEAGEETWA</sequence>